<reference evidence="2 3" key="1">
    <citation type="journal article" date="2019" name="Front. Microbiol.">
        <title>Thermoanaerosceptrum fracticalcis gen. nov. sp. nov., a Novel Fumarate-Fermenting Microorganism From a Deep Fractured Carbonate Aquifer of the US Great Basin.</title>
        <authorList>
            <person name="Hamilton-Brehm S.D."/>
            <person name="Stewart L.E."/>
            <person name="Zavarin M."/>
            <person name="Caldwell M."/>
            <person name="Lawson P.A."/>
            <person name="Onstott T.C."/>
            <person name="Grzymski J."/>
            <person name="Neveux I."/>
            <person name="Lollar B.S."/>
            <person name="Russell C.E."/>
            <person name="Moser D.P."/>
        </authorList>
    </citation>
    <scope>NUCLEOTIDE SEQUENCE [LARGE SCALE GENOMIC DNA]</scope>
    <source>
        <strain evidence="2 3">DRI-13</strain>
    </source>
</reference>
<dbReference type="KEGG" id="tfr:BR63_10060"/>
<keyword evidence="3" id="KW-1185">Reference proteome</keyword>
<accession>A0A7G6E3G5</accession>
<keyword evidence="1" id="KW-0472">Membrane</keyword>
<sequence length="66" mass="7792">MHKYFQLEKTEKIKRIKLEWETVQQRTKECNGTLFFNPVEAKVIILICVGDFLLFGFTGLAVEYHV</sequence>
<evidence type="ECO:0000313" key="2">
    <source>
        <dbReference type="EMBL" id="QNB46619.1"/>
    </source>
</evidence>
<dbReference type="EMBL" id="CP045798">
    <property type="protein sequence ID" value="QNB46619.1"/>
    <property type="molecule type" value="Genomic_DNA"/>
</dbReference>
<organism evidence="2 3">
    <name type="scientific">Thermanaerosceptrum fracticalcis</name>
    <dbReference type="NCBI Taxonomy" id="1712410"/>
    <lineage>
        <taxon>Bacteria</taxon>
        <taxon>Bacillati</taxon>
        <taxon>Bacillota</taxon>
        <taxon>Clostridia</taxon>
        <taxon>Eubacteriales</taxon>
        <taxon>Peptococcaceae</taxon>
        <taxon>Thermanaerosceptrum</taxon>
    </lineage>
</organism>
<feature type="transmembrane region" description="Helical" evidence="1">
    <location>
        <begin position="43"/>
        <end position="62"/>
    </location>
</feature>
<keyword evidence="1" id="KW-0812">Transmembrane</keyword>
<dbReference type="Proteomes" id="UP000515847">
    <property type="component" value="Chromosome"/>
</dbReference>
<protein>
    <submittedName>
        <fullName evidence="2">Uncharacterized protein</fullName>
    </submittedName>
</protein>
<dbReference type="RefSeq" id="WP_034425952.1">
    <property type="nucleotide sequence ID" value="NZ_CP045798.1"/>
</dbReference>
<evidence type="ECO:0000313" key="3">
    <source>
        <dbReference type="Proteomes" id="UP000515847"/>
    </source>
</evidence>
<evidence type="ECO:0000256" key="1">
    <source>
        <dbReference type="SAM" id="Phobius"/>
    </source>
</evidence>
<dbReference type="AlphaFoldDB" id="A0A7G6E3G5"/>
<name>A0A7G6E3G5_THEFR</name>
<keyword evidence="1" id="KW-1133">Transmembrane helix</keyword>
<gene>
    <name evidence="2" type="ORF">BR63_10060</name>
</gene>
<proteinExistence type="predicted"/>